<dbReference type="EMBL" id="GDKF01001649">
    <property type="protein sequence ID" value="JAT76973.1"/>
    <property type="molecule type" value="Transcribed_RNA"/>
</dbReference>
<dbReference type="AlphaFoldDB" id="A0A1D2ADG2"/>
<sequence>MLARAQRLAAAGQPAYSLLRQSCAASTAAAGEASSSGRSPNLEFARSRASHAKELSELRKAWAADLAVQQAKKQAARDAERAAREARQARRSGVDVADKQARESAAQQALAAAKAAKIEEKKVRAHRQLLREDIIKFAREERAAGLLEASRNWIAPETLEARIDYALEHPVPLVAPPTPPQ</sequence>
<evidence type="ECO:0000256" key="1">
    <source>
        <dbReference type="SAM" id="MobiDB-lite"/>
    </source>
</evidence>
<organism evidence="2">
    <name type="scientific">Auxenochlorella protothecoides</name>
    <name type="common">Green microalga</name>
    <name type="synonym">Chlorella protothecoides</name>
    <dbReference type="NCBI Taxonomy" id="3075"/>
    <lineage>
        <taxon>Eukaryota</taxon>
        <taxon>Viridiplantae</taxon>
        <taxon>Chlorophyta</taxon>
        <taxon>core chlorophytes</taxon>
        <taxon>Trebouxiophyceae</taxon>
        <taxon>Chlorellales</taxon>
        <taxon>Chlorellaceae</taxon>
        <taxon>Auxenochlorella</taxon>
    </lineage>
</organism>
<feature type="compositionally biased region" description="Basic and acidic residues" evidence="1">
    <location>
        <begin position="75"/>
        <end position="101"/>
    </location>
</feature>
<reference evidence="2" key="1">
    <citation type="submission" date="2015-08" db="EMBL/GenBank/DDBJ databases">
        <authorList>
            <person name="Babu N.S."/>
            <person name="Beckwith C.J."/>
            <person name="Beseler K.G."/>
            <person name="Brison A."/>
            <person name="Carone J.V."/>
            <person name="Caskin T.P."/>
            <person name="Diamond M."/>
            <person name="Durham M.E."/>
            <person name="Foxe J.M."/>
            <person name="Go M."/>
            <person name="Henderson B.A."/>
            <person name="Jones I.B."/>
            <person name="McGettigan J.A."/>
            <person name="Micheletti S.J."/>
            <person name="Nasrallah M.E."/>
            <person name="Ortiz D."/>
            <person name="Piller C.R."/>
            <person name="Privatt S.R."/>
            <person name="Schneider S.L."/>
            <person name="Sharp S."/>
            <person name="Smith T.C."/>
            <person name="Stanton J.D."/>
            <person name="Ullery H.E."/>
            <person name="Wilson R.J."/>
            <person name="Serrano M.G."/>
            <person name="Buck G."/>
            <person name="Lee V."/>
            <person name="Wang Y."/>
            <person name="Carvalho R."/>
            <person name="Voegtly L."/>
            <person name="Shi R."/>
            <person name="Duckworth R."/>
            <person name="Johnson A."/>
            <person name="Loviza R."/>
            <person name="Walstead R."/>
            <person name="Shah Z."/>
            <person name="Kiflezghi M."/>
            <person name="Wade K."/>
            <person name="Ball S.L."/>
            <person name="Bradley K.W."/>
            <person name="Asai D.J."/>
            <person name="Bowman C.A."/>
            <person name="Russell D.A."/>
            <person name="Pope W.H."/>
            <person name="Jacobs-Sera D."/>
            <person name="Hendrix R.W."/>
            <person name="Hatfull G.F."/>
        </authorList>
    </citation>
    <scope>NUCLEOTIDE SEQUENCE</scope>
</reference>
<gene>
    <name evidence="2" type="ORF">g.957</name>
</gene>
<protein>
    <submittedName>
        <fullName evidence="2">Uncharacterized protein</fullName>
    </submittedName>
</protein>
<evidence type="ECO:0000313" key="2">
    <source>
        <dbReference type="EMBL" id="JAT76973.1"/>
    </source>
</evidence>
<name>A0A1D2ADG2_AUXPR</name>
<proteinExistence type="predicted"/>
<accession>A0A1D2ADG2</accession>
<feature type="region of interest" description="Disordered" evidence="1">
    <location>
        <begin position="73"/>
        <end position="101"/>
    </location>
</feature>